<comment type="similarity">
    <text evidence="1">Belongs to the carbon-nitrogen hydrolase superfamily. NIT1/NIT2 family.</text>
</comment>
<dbReference type="Proteomes" id="UP000198654">
    <property type="component" value="Unassembled WGS sequence"/>
</dbReference>
<dbReference type="PANTHER" id="PTHR23088:SF27">
    <property type="entry name" value="DEAMINATED GLUTATHIONE AMIDASE"/>
    <property type="match status" value="1"/>
</dbReference>
<gene>
    <name evidence="3" type="ORF">SAMN05661010_03777</name>
</gene>
<dbReference type="OrthoDB" id="9803803at2"/>
<dbReference type="InterPro" id="IPR044083">
    <property type="entry name" value="RamA-like"/>
</dbReference>
<evidence type="ECO:0000256" key="1">
    <source>
        <dbReference type="ARBA" id="ARBA00010613"/>
    </source>
</evidence>
<dbReference type="STRING" id="119000.SAMN05661010_03777"/>
<dbReference type="InterPro" id="IPR003010">
    <property type="entry name" value="C-N_Hydrolase"/>
</dbReference>
<reference evidence="3 4" key="1">
    <citation type="submission" date="2016-10" db="EMBL/GenBank/DDBJ databases">
        <authorList>
            <person name="de Groot N.N."/>
        </authorList>
    </citation>
    <scope>NUCLEOTIDE SEQUENCE [LARGE SCALE GENOMIC DNA]</scope>
    <source>
        <strain evidence="3 4">DSM 14789</strain>
    </source>
</reference>
<dbReference type="PROSITE" id="PS01227">
    <property type="entry name" value="UPF0012"/>
    <property type="match status" value="1"/>
</dbReference>
<dbReference type="SUPFAM" id="SSF56317">
    <property type="entry name" value="Carbon-nitrogen hydrolase"/>
    <property type="match status" value="1"/>
</dbReference>
<dbReference type="AlphaFoldDB" id="A0A1G9RRK7"/>
<dbReference type="Gene3D" id="3.60.110.10">
    <property type="entry name" value="Carbon-nitrogen hydrolase"/>
    <property type="match status" value="1"/>
</dbReference>
<sequence length="279" mass="30722">MNIELAQVPGIEGDLDANLGLALAYIERAREDTDLIIFPETHLTGFAEQGAAASRAISPNDPVFHTLHQAAERQNLAIALGFLERDDADGCFNASVLITPEDGILLHYRKTHLWTDERALVTPGDRLVCVEWRGRRIGLMICYDLEFPETARALATLGAELIVITNGNMDPYEPVHHHLARARAIENQCFVAMANRCGTGAGYTFAGGSAVFAPNGECLAQLQREEGSTHAAIDFSLNRTARGTYDYLADRRIPLVDQNDAKDQRIRHFQLPDTDASPQ</sequence>
<name>A0A1G9RRK7_9GAMM</name>
<dbReference type="RefSeq" id="WP_089730828.1">
    <property type="nucleotide sequence ID" value="NZ_FNGI01000016.1"/>
</dbReference>
<evidence type="ECO:0000259" key="2">
    <source>
        <dbReference type="PROSITE" id="PS50263"/>
    </source>
</evidence>
<organism evidence="3 4">
    <name type="scientific">Modicisalibacter muralis</name>
    <dbReference type="NCBI Taxonomy" id="119000"/>
    <lineage>
        <taxon>Bacteria</taxon>
        <taxon>Pseudomonadati</taxon>
        <taxon>Pseudomonadota</taxon>
        <taxon>Gammaproteobacteria</taxon>
        <taxon>Oceanospirillales</taxon>
        <taxon>Halomonadaceae</taxon>
        <taxon>Modicisalibacter</taxon>
    </lineage>
</organism>
<dbReference type="GO" id="GO:0016787">
    <property type="term" value="F:hydrolase activity"/>
    <property type="evidence" value="ECO:0007669"/>
    <property type="project" value="InterPro"/>
</dbReference>
<evidence type="ECO:0000313" key="3">
    <source>
        <dbReference type="EMBL" id="SDM25949.1"/>
    </source>
</evidence>
<dbReference type="EMBL" id="FNGI01000016">
    <property type="protein sequence ID" value="SDM25949.1"/>
    <property type="molecule type" value="Genomic_DNA"/>
</dbReference>
<keyword evidence="4" id="KW-1185">Reference proteome</keyword>
<evidence type="ECO:0000313" key="4">
    <source>
        <dbReference type="Proteomes" id="UP000198654"/>
    </source>
</evidence>
<protein>
    <submittedName>
        <fullName evidence="3">(R)-amidase</fullName>
    </submittedName>
</protein>
<accession>A0A1G9RRK7</accession>
<dbReference type="Pfam" id="PF00795">
    <property type="entry name" value="CN_hydrolase"/>
    <property type="match status" value="1"/>
</dbReference>
<dbReference type="PROSITE" id="PS50263">
    <property type="entry name" value="CN_HYDROLASE"/>
    <property type="match status" value="1"/>
</dbReference>
<feature type="domain" description="CN hydrolase" evidence="2">
    <location>
        <begin position="1"/>
        <end position="235"/>
    </location>
</feature>
<dbReference type="InterPro" id="IPR036526">
    <property type="entry name" value="C-N_Hydrolase_sf"/>
</dbReference>
<proteinExistence type="inferred from homology"/>
<dbReference type="PANTHER" id="PTHR23088">
    <property type="entry name" value="NITRILASE-RELATED"/>
    <property type="match status" value="1"/>
</dbReference>
<dbReference type="InterPro" id="IPR001110">
    <property type="entry name" value="UPF0012_CS"/>
</dbReference>
<dbReference type="CDD" id="cd07576">
    <property type="entry name" value="R-amidase_like"/>
    <property type="match status" value="1"/>
</dbReference>